<sequence>MLQDLIADHQCGMSLFQLDHFVTSRADYGGGGTTYGRYKQSLRELWKRWRGLKGLYPERALLLLDVEELDARSRRWLCRSITRRRARVECAQKRLHLVELDKTIEDTEREFLRFYV</sequence>
<protein>
    <submittedName>
        <fullName evidence="1">Uncharacterized protein</fullName>
    </submittedName>
</protein>
<feature type="non-terminal residue" evidence="1">
    <location>
        <position position="116"/>
    </location>
</feature>
<dbReference type="AlphaFoldDB" id="A0A0F9JQM7"/>
<name>A0A0F9JQM7_9ZZZZ</name>
<evidence type="ECO:0000313" key="1">
    <source>
        <dbReference type="EMBL" id="KKM01248.1"/>
    </source>
</evidence>
<reference evidence="1" key="1">
    <citation type="journal article" date="2015" name="Nature">
        <title>Complex archaea that bridge the gap between prokaryotes and eukaryotes.</title>
        <authorList>
            <person name="Spang A."/>
            <person name="Saw J.H."/>
            <person name="Jorgensen S.L."/>
            <person name="Zaremba-Niedzwiedzka K."/>
            <person name="Martijn J."/>
            <person name="Lind A.E."/>
            <person name="van Eijk R."/>
            <person name="Schleper C."/>
            <person name="Guy L."/>
            <person name="Ettema T.J."/>
        </authorList>
    </citation>
    <scope>NUCLEOTIDE SEQUENCE</scope>
</reference>
<gene>
    <name evidence="1" type="ORF">LCGC14_1796300</name>
</gene>
<comment type="caution">
    <text evidence="1">The sequence shown here is derived from an EMBL/GenBank/DDBJ whole genome shotgun (WGS) entry which is preliminary data.</text>
</comment>
<accession>A0A0F9JQM7</accession>
<organism evidence="1">
    <name type="scientific">marine sediment metagenome</name>
    <dbReference type="NCBI Taxonomy" id="412755"/>
    <lineage>
        <taxon>unclassified sequences</taxon>
        <taxon>metagenomes</taxon>
        <taxon>ecological metagenomes</taxon>
    </lineage>
</organism>
<proteinExistence type="predicted"/>
<dbReference type="EMBL" id="LAZR01017240">
    <property type="protein sequence ID" value="KKM01248.1"/>
    <property type="molecule type" value="Genomic_DNA"/>
</dbReference>